<evidence type="ECO:0000256" key="1">
    <source>
        <dbReference type="ARBA" id="ARBA00004173"/>
    </source>
</evidence>
<dbReference type="FunCoup" id="A0A067QMA1">
    <property type="interactions" value="171"/>
</dbReference>
<evidence type="ECO:0000313" key="6">
    <source>
        <dbReference type="EMBL" id="KDR10557.1"/>
    </source>
</evidence>
<dbReference type="eggNOG" id="KOG2435">
    <property type="taxonomic scope" value="Eukaryota"/>
</dbReference>
<comment type="subcellular location">
    <subcellularLocation>
        <location evidence="1">Mitochondrion</location>
    </subcellularLocation>
</comment>
<dbReference type="GO" id="GO:0005739">
    <property type="term" value="C:mitochondrion"/>
    <property type="evidence" value="ECO:0007669"/>
    <property type="project" value="UniProtKB-SubCell"/>
</dbReference>
<dbReference type="InParanoid" id="A0A067QMA1"/>
<dbReference type="GO" id="GO:0006120">
    <property type="term" value="P:mitochondrial electron transport, NADH to ubiquinone"/>
    <property type="evidence" value="ECO:0007669"/>
    <property type="project" value="TreeGrafter"/>
</dbReference>
<dbReference type="GO" id="GO:0032981">
    <property type="term" value="P:mitochondrial respiratory chain complex I assembly"/>
    <property type="evidence" value="ECO:0007669"/>
    <property type="project" value="TreeGrafter"/>
</dbReference>
<dbReference type="AlphaFoldDB" id="A0A067QMA1"/>
<dbReference type="OMA" id="KRTGYAN"/>
<feature type="domain" description="NADH:ubiquinone oxidoreductase intermediate-associated protein 30" evidence="5">
    <location>
        <begin position="93"/>
        <end position="266"/>
    </location>
</feature>
<keyword evidence="4" id="KW-0143">Chaperone</keyword>
<dbReference type="InterPro" id="IPR008979">
    <property type="entry name" value="Galactose-bd-like_sf"/>
</dbReference>
<evidence type="ECO:0000256" key="4">
    <source>
        <dbReference type="ARBA" id="ARBA00023186"/>
    </source>
</evidence>
<evidence type="ECO:0000313" key="7">
    <source>
        <dbReference type="Proteomes" id="UP000027135"/>
    </source>
</evidence>
<proteinExistence type="inferred from homology"/>
<organism evidence="6 7">
    <name type="scientific">Zootermopsis nevadensis</name>
    <name type="common">Dampwood termite</name>
    <dbReference type="NCBI Taxonomy" id="136037"/>
    <lineage>
        <taxon>Eukaryota</taxon>
        <taxon>Metazoa</taxon>
        <taxon>Ecdysozoa</taxon>
        <taxon>Arthropoda</taxon>
        <taxon>Hexapoda</taxon>
        <taxon>Insecta</taxon>
        <taxon>Pterygota</taxon>
        <taxon>Neoptera</taxon>
        <taxon>Polyneoptera</taxon>
        <taxon>Dictyoptera</taxon>
        <taxon>Blattodea</taxon>
        <taxon>Blattoidea</taxon>
        <taxon>Termitoidae</taxon>
        <taxon>Termopsidae</taxon>
        <taxon>Zootermopsis</taxon>
    </lineage>
</organism>
<dbReference type="Proteomes" id="UP000027135">
    <property type="component" value="Unassembled WGS sequence"/>
</dbReference>
<dbReference type="PANTHER" id="PTHR13194:SF18">
    <property type="entry name" value="COMPLEX I INTERMEDIATE-ASSOCIATED PROTEIN 30, MITOCHONDRIAL"/>
    <property type="match status" value="1"/>
</dbReference>
<evidence type="ECO:0000256" key="2">
    <source>
        <dbReference type="ARBA" id="ARBA00007884"/>
    </source>
</evidence>
<dbReference type="InterPro" id="IPR039131">
    <property type="entry name" value="NDUFAF1"/>
</dbReference>
<protein>
    <submittedName>
        <fullName evidence="6">Putative complex I intermediate-associated protein 30, mitochondrial</fullName>
    </submittedName>
</protein>
<evidence type="ECO:0000259" key="5">
    <source>
        <dbReference type="Pfam" id="PF08547"/>
    </source>
</evidence>
<gene>
    <name evidence="6" type="ORF">L798_15266</name>
</gene>
<dbReference type="GO" id="GO:0051082">
    <property type="term" value="F:unfolded protein binding"/>
    <property type="evidence" value="ECO:0007669"/>
    <property type="project" value="TreeGrafter"/>
</dbReference>
<dbReference type="OrthoDB" id="42561at2759"/>
<dbReference type="EMBL" id="KK853153">
    <property type="protein sequence ID" value="KDR10557.1"/>
    <property type="molecule type" value="Genomic_DNA"/>
</dbReference>
<keyword evidence="7" id="KW-1185">Reference proteome</keyword>
<dbReference type="InterPro" id="IPR013857">
    <property type="entry name" value="NADH-UbQ_OxRdtase-assoc_prot30"/>
</dbReference>
<evidence type="ECO:0000256" key="3">
    <source>
        <dbReference type="ARBA" id="ARBA00023128"/>
    </source>
</evidence>
<dbReference type="Pfam" id="PF08547">
    <property type="entry name" value="CIA30"/>
    <property type="match status" value="1"/>
</dbReference>
<dbReference type="SUPFAM" id="SSF49785">
    <property type="entry name" value="Galactose-binding domain-like"/>
    <property type="match status" value="1"/>
</dbReference>
<accession>A0A067QMA1</accession>
<reference evidence="6 7" key="1">
    <citation type="journal article" date="2014" name="Nat. Commun.">
        <title>Molecular traces of alternative social organization in a termite genome.</title>
        <authorList>
            <person name="Terrapon N."/>
            <person name="Li C."/>
            <person name="Robertson H.M."/>
            <person name="Ji L."/>
            <person name="Meng X."/>
            <person name="Booth W."/>
            <person name="Chen Z."/>
            <person name="Childers C.P."/>
            <person name="Glastad K.M."/>
            <person name="Gokhale K."/>
            <person name="Gowin J."/>
            <person name="Gronenberg W."/>
            <person name="Hermansen R.A."/>
            <person name="Hu H."/>
            <person name="Hunt B.G."/>
            <person name="Huylmans A.K."/>
            <person name="Khalil S.M."/>
            <person name="Mitchell R.D."/>
            <person name="Munoz-Torres M.C."/>
            <person name="Mustard J.A."/>
            <person name="Pan H."/>
            <person name="Reese J.T."/>
            <person name="Scharf M.E."/>
            <person name="Sun F."/>
            <person name="Vogel H."/>
            <person name="Xiao J."/>
            <person name="Yang W."/>
            <person name="Yang Z."/>
            <person name="Yang Z."/>
            <person name="Zhou J."/>
            <person name="Zhu J."/>
            <person name="Brent C.S."/>
            <person name="Elsik C.G."/>
            <person name="Goodisman M.A."/>
            <person name="Liberles D.A."/>
            <person name="Roe R.M."/>
            <person name="Vargo E.L."/>
            <person name="Vilcinskas A."/>
            <person name="Wang J."/>
            <person name="Bornberg-Bauer E."/>
            <person name="Korb J."/>
            <person name="Zhang G."/>
            <person name="Liebig J."/>
        </authorList>
    </citation>
    <scope>NUCLEOTIDE SEQUENCE [LARGE SCALE GENOMIC DNA]</scope>
    <source>
        <tissue evidence="6">Whole organism</tissue>
    </source>
</reference>
<keyword evidence="3" id="KW-0496">Mitochondrion</keyword>
<dbReference type="STRING" id="136037.A0A067QMA1"/>
<sequence>MKMNTKIFNSLLKAVTCSRSTCFIHTTRVSFIWERDHKGGYLRDKPKHATTELIRDGLKELKGEIMLWKDEMKERFEGDPILVYRRGEIDIVWQFNQPEALSRWTTTSDSDHNEGHSTCELSLNKGGKGLFTGMLSSQVPKDGRVKRAGYCNMRSLRPRKSFKRDSYFDWRMYSHIVLRVRGDGRSYMLNIATMGYYDIMWNDVYSYALFTRGGPYWQLSKIPFSKFFLTSKGRIQDKQNPIPLDKVTHVGISASDKINASFHLEIDYIGLEFDPTHIEEFAYEMYTMPKYMVGV</sequence>
<dbReference type="PANTHER" id="PTHR13194">
    <property type="entry name" value="COMPLEX I INTERMEDIATE-ASSOCIATED PROTEIN 30"/>
    <property type="match status" value="1"/>
</dbReference>
<name>A0A067QMA1_ZOONE</name>
<comment type="similarity">
    <text evidence="2">Belongs to the CIA30 family.</text>
</comment>